<keyword evidence="2" id="KW-0472">Membrane</keyword>
<dbReference type="PANTHER" id="PTHR38111">
    <property type="entry name" value="ZN(2)-C6 FUNGAL-TYPE DOMAIN-CONTAINING PROTEIN-RELATED"/>
    <property type="match status" value="1"/>
</dbReference>
<dbReference type="RefSeq" id="XP_062641974.1">
    <property type="nucleotide sequence ID" value="XM_062790224.1"/>
</dbReference>
<dbReference type="InterPro" id="IPR053178">
    <property type="entry name" value="Osmoadaptation_assoc"/>
</dbReference>
<accession>A0AAN6TQB4</accession>
<dbReference type="GO" id="GO:0008270">
    <property type="term" value="F:zinc ion binding"/>
    <property type="evidence" value="ECO:0007669"/>
    <property type="project" value="InterPro"/>
</dbReference>
<dbReference type="InterPro" id="IPR036864">
    <property type="entry name" value="Zn2-C6_fun-type_DNA-bd_sf"/>
</dbReference>
<proteinExistence type="predicted"/>
<organism evidence="4 5">
    <name type="scientific">Parathielavia appendiculata</name>
    <dbReference type="NCBI Taxonomy" id="2587402"/>
    <lineage>
        <taxon>Eukaryota</taxon>
        <taxon>Fungi</taxon>
        <taxon>Dikarya</taxon>
        <taxon>Ascomycota</taxon>
        <taxon>Pezizomycotina</taxon>
        <taxon>Sordariomycetes</taxon>
        <taxon>Sordariomycetidae</taxon>
        <taxon>Sordariales</taxon>
        <taxon>Chaetomiaceae</taxon>
        <taxon>Parathielavia</taxon>
    </lineage>
</organism>
<dbReference type="GO" id="GO:0000981">
    <property type="term" value="F:DNA-binding transcription factor activity, RNA polymerase II-specific"/>
    <property type="evidence" value="ECO:0007669"/>
    <property type="project" value="InterPro"/>
</dbReference>
<keyword evidence="2" id="KW-0812">Transmembrane</keyword>
<evidence type="ECO:0000256" key="2">
    <source>
        <dbReference type="SAM" id="Phobius"/>
    </source>
</evidence>
<dbReference type="GeneID" id="87826994"/>
<evidence type="ECO:0000259" key="3">
    <source>
        <dbReference type="PROSITE" id="PS50048"/>
    </source>
</evidence>
<name>A0AAN6TQB4_9PEZI</name>
<comment type="caution">
    <text evidence="4">The sequence shown here is derived from an EMBL/GenBank/DDBJ whole genome shotgun (WGS) entry which is preliminary data.</text>
</comment>
<feature type="transmembrane region" description="Helical" evidence="2">
    <location>
        <begin position="447"/>
        <end position="470"/>
    </location>
</feature>
<evidence type="ECO:0000313" key="5">
    <source>
        <dbReference type="Proteomes" id="UP001302602"/>
    </source>
</evidence>
<dbReference type="Proteomes" id="UP001302602">
    <property type="component" value="Unassembled WGS sequence"/>
</dbReference>
<dbReference type="Gene3D" id="4.10.240.10">
    <property type="entry name" value="Zn(2)-C6 fungal-type DNA-binding domain"/>
    <property type="match status" value="1"/>
</dbReference>
<dbReference type="EMBL" id="MU853278">
    <property type="protein sequence ID" value="KAK4118201.1"/>
    <property type="molecule type" value="Genomic_DNA"/>
</dbReference>
<dbReference type="AlphaFoldDB" id="A0AAN6TQB4"/>
<sequence>MGRQPTSGYCQTCRKRRIKCDCYLIDKHADKTRPRCGQCSASGHRCGGYRLPLRMEVYGVHSDNNGAQKLVRLSTASLKRLTPSSGPTVEIRLNYPYSREELSPAYFFTTYNWAPFFRPLLLSATNGDFPEINKVCLQAISYGYAGLSLGDGTLQNKGRLLYGRVLSEVRSLLQQPVKPLLARLGFTMIMMGIYEFTVNKLCGQAPPHHVGLMQILHHCGSETFREQPLLEVYRSCRAMLICQALGRQSRCFLEDIPWKTVPWRHAPRTFEDCLMDIMVHLPGIAETLAVPQNRASCLDKIKTLSVALQDWRWAWHAANSASVRQVRHAASLDDADSHLRPDTPILVRHMLQTSLEFDTPRQALDILYYNVALIYLMQLEAAARGQTYPYSEVLSPAEQRYIRRQVAAASHQSSDGGGSPLLLPGQARFRCQAAAEAFMTLSCATRLLATTSSMVTVVTPMPIGIMYWVLRDQMQLREEEVALLVSRFPVLQDAESVFPGCFVSVGVGNA</sequence>
<dbReference type="CDD" id="cd00067">
    <property type="entry name" value="GAL4"/>
    <property type="match status" value="1"/>
</dbReference>
<gene>
    <name evidence="4" type="ORF">N657DRAFT_606561</name>
</gene>
<dbReference type="PROSITE" id="PS50048">
    <property type="entry name" value="ZN2_CY6_FUNGAL_2"/>
    <property type="match status" value="1"/>
</dbReference>
<dbReference type="PANTHER" id="PTHR38111:SF2">
    <property type="entry name" value="FINGER DOMAIN PROTEIN, PUTATIVE (AFU_ORTHOLOGUE AFUA_1G01560)-RELATED"/>
    <property type="match status" value="1"/>
</dbReference>
<reference evidence="4" key="2">
    <citation type="submission" date="2023-05" db="EMBL/GenBank/DDBJ databases">
        <authorList>
            <consortium name="Lawrence Berkeley National Laboratory"/>
            <person name="Steindorff A."/>
            <person name="Hensen N."/>
            <person name="Bonometti L."/>
            <person name="Westerberg I."/>
            <person name="Brannstrom I.O."/>
            <person name="Guillou S."/>
            <person name="Cros-Aarteil S."/>
            <person name="Calhoun S."/>
            <person name="Haridas S."/>
            <person name="Kuo A."/>
            <person name="Mondo S."/>
            <person name="Pangilinan J."/>
            <person name="Riley R."/>
            <person name="Labutti K."/>
            <person name="Andreopoulos B."/>
            <person name="Lipzen A."/>
            <person name="Chen C."/>
            <person name="Yanf M."/>
            <person name="Daum C."/>
            <person name="Ng V."/>
            <person name="Clum A."/>
            <person name="Ohm R."/>
            <person name="Martin F."/>
            <person name="Silar P."/>
            <person name="Natvig D."/>
            <person name="Lalanne C."/>
            <person name="Gautier V."/>
            <person name="Ament-Velasquez S.L."/>
            <person name="Kruys A."/>
            <person name="Hutchinson M.I."/>
            <person name="Powell A.J."/>
            <person name="Barry K."/>
            <person name="Miller A.N."/>
            <person name="Grigoriev I.V."/>
            <person name="Debuchy R."/>
            <person name="Gladieux P."/>
            <person name="Thoren M.H."/>
            <person name="Johannesson H."/>
        </authorList>
    </citation>
    <scope>NUCLEOTIDE SEQUENCE</scope>
    <source>
        <strain evidence="4">CBS 731.68</strain>
    </source>
</reference>
<protein>
    <recommendedName>
        <fullName evidence="3">Zn(2)-C6 fungal-type domain-containing protein</fullName>
    </recommendedName>
</protein>
<keyword evidence="1" id="KW-0539">Nucleus</keyword>
<evidence type="ECO:0000313" key="4">
    <source>
        <dbReference type="EMBL" id="KAK4118201.1"/>
    </source>
</evidence>
<keyword evidence="2" id="KW-1133">Transmembrane helix</keyword>
<dbReference type="SUPFAM" id="SSF57701">
    <property type="entry name" value="Zn2/Cys6 DNA-binding domain"/>
    <property type="match status" value="1"/>
</dbReference>
<reference evidence="4" key="1">
    <citation type="journal article" date="2023" name="Mol. Phylogenet. Evol.">
        <title>Genome-scale phylogeny and comparative genomics of the fungal order Sordariales.</title>
        <authorList>
            <person name="Hensen N."/>
            <person name="Bonometti L."/>
            <person name="Westerberg I."/>
            <person name="Brannstrom I.O."/>
            <person name="Guillou S."/>
            <person name="Cros-Aarteil S."/>
            <person name="Calhoun S."/>
            <person name="Haridas S."/>
            <person name="Kuo A."/>
            <person name="Mondo S."/>
            <person name="Pangilinan J."/>
            <person name="Riley R."/>
            <person name="LaButti K."/>
            <person name="Andreopoulos B."/>
            <person name="Lipzen A."/>
            <person name="Chen C."/>
            <person name="Yan M."/>
            <person name="Daum C."/>
            <person name="Ng V."/>
            <person name="Clum A."/>
            <person name="Steindorff A."/>
            <person name="Ohm R.A."/>
            <person name="Martin F."/>
            <person name="Silar P."/>
            <person name="Natvig D.O."/>
            <person name="Lalanne C."/>
            <person name="Gautier V."/>
            <person name="Ament-Velasquez S.L."/>
            <person name="Kruys A."/>
            <person name="Hutchinson M.I."/>
            <person name="Powell A.J."/>
            <person name="Barry K."/>
            <person name="Miller A.N."/>
            <person name="Grigoriev I.V."/>
            <person name="Debuchy R."/>
            <person name="Gladieux P."/>
            <person name="Hiltunen Thoren M."/>
            <person name="Johannesson H."/>
        </authorList>
    </citation>
    <scope>NUCLEOTIDE SEQUENCE</scope>
    <source>
        <strain evidence="4">CBS 731.68</strain>
    </source>
</reference>
<keyword evidence="5" id="KW-1185">Reference proteome</keyword>
<evidence type="ECO:0000256" key="1">
    <source>
        <dbReference type="ARBA" id="ARBA00023242"/>
    </source>
</evidence>
<feature type="domain" description="Zn(2)-C6 fungal-type" evidence="3">
    <location>
        <begin position="10"/>
        <end position="46"/>
    </location>
</feature>
<dbReference type="InterPro" id="IPR001138">
    <property type="entry name" value="Zn2Cys6_DnaBD"/>
</dbReference>